<name>A0A1V4HTJ8_9BACL</name>
<keyword evidence="3" id="KW-1185">Reference proteome</keyword>
<feature type="transmembrane region" description="Helical" evidence="1">
    <location>
        <begin position="21"/>
        <end position="41"/>
    </location>
</feature>
<feature type="transmembrane region" description="Helical" evidence="1">
    <location>
        <begin position="61"/>
        <end position="81"/>
    </location>
</feature>
<dbReference type="Proteomes" id="UP000190626">
    <property type="component" value="Unassembled WGS sequence"/>
</dbReference>
<keyword evidence="1" id="KW-0812">Transmembrane</keyword>
<organism evidence="2 3">
    <name type="scientific">Paenibacillus ferrarius</name>
    <dbReference type="NCBI Taxonomy" id="1469647"/>
    <lineage>
        <taxon>Bacteria</taxon>
        <taxon>Bacillati</taxon>
        <taxon>Bacillota</taxon>
        <taxon>Bacilli</taxon>
        <taxon>Bacillales</taxon>
        <taxon>Paenibacillaceae</taxon>
        <taxon>Paenibacillus</taxon>
    </lineage>
</organism>
<accession>A0A1V4HTJ8</accession>
<evidence type="ECO:0000313" key="2">
    <source>
        <dbReference type="EMBL" id="OPH62152.1"/>
    </source>
</evidence>
<dbReference type="STRING" id="1469647.BC351_02675"/>
<gene>
    <name evidence="2" type="ORF">BC351_02675</name>
</gene>
<evidence type="ECO:0000313" key="3">
    <source>
        <dbReference type="Proteomes" id="UP000190626"/>
    </source>
</evidence>
<protein>
    <submittedName>
        <fullName evidence="2">Uncharacterized protein</fullName>
    </submittedName>
</protein>
<dbReference type="InterPro" id="IPR025238">
    <property type="entry name" value="DUF4184"/>
</dbReference>
<dbReference type="AlphaFoldDB" id="A0A1V4HTJ8"/>
<evidence type="ECO:0000256" key="1">
    <source>
        <dbReference type="SAM" id="Phobius"/>
    </source>
</evidence>
<feature type="transmembrane region" description="Helical" evidence="1">
    <location>
        <begin position="87"/>
        <end position="110"/>
    </location>
</feature>
<proteinExistence type="predicted"/>
<keyword evidence="1" id="KW-0472">Membrane</keyword>
<sequence length="123" mass="13746">MVRHLIILQSIVVWNLPVYKILQHTLSMIGITIVVVVIGLALYKTVSDKKTLPTVTYKQKLYYWSFAVMGAVFVTVCKLIFTSSGNIIGILVVAPITGFCLGILLTSLFWNTKRNRTREAVDG</sequence>
<comment type="caution">
    <text evidence="2">The sequence shown here is derived from an EMBL/GenBank/DDBJ whole genome shotgun (WGS) entry which is preliminary data.</text>
</comment>
<reference evidence="3" key="1">
    <citation type="submission" date="2016-07" db="EMBL/GenBank/DDBJ databases">
        <authorList>
            <person name="Florea S."/>
            <person name="Webb J.S."/>
            <person name="Jaromczyk J."/>
            <person name="Schardl C.L."/>
        </authorList>
    </citation>
    <scope>NUCLEOTIDE SEQUENCE [LARGE SCALE GENOMIC DNA]</scope>
    <source>
        <strain evidence="3">CY1</strain>
    </source>
</reference>
<keyword evidence="1" id="KW-1133">Transmembrane helix</keyword>
<dbReference type="Pfam" id="PF13803">
    <property type="entry name" value="DUF4184"/>
    <property type="match status" value="1"/>
</dbReference>
<dbReference type="EMBL" id="MBTG01000001">
    <property type="protein sequence ID" value="OPH62152.1"/>
    <property type="molecule type" value="Genomic_DNA"/>
</dbReference>